<dbReference type="KEGG" id="yps:YPTB2591"/>
<sequence length="103" mass="11801" precursor="true">MNYIYTDICIFYVNFFIKNKGIFMKLSLISTVCIAVLAGSMQAGYVHAMTAEQFLAENKKLVEEKKRAECRKRVIENRNSFVGSVSIVDPINVLRENITRNKC</sequence>
<protein>
    <submittedName>
        <fullName evidence="2">Putative exported protein</fullName>
    </submittedName>
</protein>
<evidence type="ECO:0000313" key="2">
    <source>
        <dbReference type="EMBL" id="CAH21829.1"/>
    </source>
</evidence>
<dbReference type="AlphaFoldDB" id="Q668Z6"/>
<name>Q668Z6_YERPS</name>
<dbReference type="Proteomes" id="UP000001011">
    <property type="component" value="Chromosome"/>
</dbReference>
<organism evidence="2 3">
    <name type="scientific">Yersinia pseudotuberculosis serotype I (strain IP32953)</name>
    <dbReference type="NCBI Taxonomy" id="273123"/>
    <lineage>
        <taxon>Bacteria</taxon>
        <taxon>Pseudomonadati</taxon>
        <taxon>Pseudomonadota</taxon>
        <taxon>Gammaproteobacteria</taxon>
        <taxon>Enterobacterales</taxon>
        <taxon>Yersiniaceae</taxon>
        <taxon>Yersinia</taxon>
    </lineage>
</organism>
<accession>Q668Z6</accession>
<proteinExistence type="predicted"/>
<keyword evidence="1" id="KW-0175">Coiled coil</keyword>
<evidence type="ECO:0000313" key="3">
    <source>
        <dbReference type="Proteomes" id="UP000001011"/>
    </source>
</evidence>
<feature type="coiled-coil region" evidence="1">
    <location>
        <begin position="51"/>
        <end position="78"/>
    </location>
</feature>
<dbReference type="EMBL" id="BX936398">
    <property type="protein sequence ID" value="CAH21829.1"/>
    <property type="molecule type" value="Genomic_DNA"/>
</dbReference>
<gene>
    <name evidence="2" type="ordered locus">YPTB2591</name>
</gene>
<reference evidence="2 3" key="1">
    <citation type="journal article" date="2004" name="Proc. Natl. Acad. Sci. U.S.A.">
        <title>Insights into the evolution of Yersinia pestis through whole-genome comparison with Yersinia pseudotuberculosis.</title>
        <authorList>
            <person name="Chain P.S.G."/>
            <person name="Carniel E."/>
            <person name="Larimer F.W."/>
            <person name="Lamerdin J."/>
            <person name="Stoutland P.O."/>
            <person name="Regala W.M."/>
            <person name="Georgescu A.M."/>
            <person name="Vergez L.M."/>
            <person name="Land M.L."/>
            <person name="Motin V.L."/>
            <person name="Brubaker R.R."/>
            <person name="Fowler J."/>
            <person name="Hinnebusch J."/>
            <person name="Marceau M."/>
            <person name="Medigue C."/>
            <person name="Simonet M."/>
            <person name="Chenal-Francisque V."/>
            <person name="Souza B."/>
            <person name="Dacheux D."/>
            <person name="Elliott J.M."/>
            <person name="Derbise A."/>
            <person name="Hauser L.J."/>
            <person name="Garcia E."/>
        </authorList>
    </citation>
    <scope>NUCLEOTIDE SEQUENCE [LARGE SCALE GENOMIC DNA]</scope>
    <source>
        <strain evidence="3">IP32953</strain>
    </source>
</reference>
<evidence type="ECO:0000256" key="1">
    <source>
        <dbReference type="SAM" id="Coils"/>
    </source>
</evidence>